<reference evidence="6" key="1">
    <citation type="journal article" date="2005" name="Int. J. Syst. Evol. Microbiol.">
        <title>Methanofollis formosanus sp. nov., isolated from a fish pond.</title>
        <authorList>
            <person name="Wu S.Y."/>
            <person name="Chen S.C."/>
            <person name="Lai M.C."/>
        </authorList>
    </citation>
    <scope>NUCLEOTIDE SEQUENCE</scope>
    <source>
        <strain evidence="6">ML15</strain>
    </source>
</reference>
<evidence type="ECO:0000256" key="1">
    <source>
        <dbReference type="ARBA" id="ARBA00022705"/>
    </source>
</evidence>
<reference evidence="6" key="2">
    <citation type="submission" date="2019-03" db="EMBL/GenBank/DDBJ databases">
        <authorList>
            <person name="Chen S.-C."/>
            <person name="Wu S.-Y."/>
            <person name="Lai M.-C."/>
        </authorList>
    </citation>
    <scope>NUCLEOTIDE SEQUENCE</scope>
    <source>
        <strain evidence="6">ML15</strain>
    </source>
</reference>
<dbReference type="RefSeq" id="WP_220681456.1">
    <property type="nucleotide sequence ID" value="NZ_CP037968.1"/>
</dbReference>
<dbReference type="NCBIfam" id="NF001624">
    <property type="entry name" value="PRK00411.1-2"/>
    <property type="match status" value="1"/>
</dbReference>
<dbReference type="InterPro" id="IPR036390">
    <property type="entry name" value="WH_DNA-bd_sf"/>
</dbReference>
<keyword evidence="1 4" id="KW-0235">DNA replication</keyword>
<dbReference type="InterPro" id="IPR041664">
    <property type="entry name" value="AAA_16"/>
</dbReference>
<dbReference type="EMBL" id="CP037968">
    <property type="protein sequence ID" value="QYZ80145.1"/>
    <property type="molecule type" value="Genomic_DNA"/>
</dbReference>
<organism evidence="6 7">
    <name type="scientific">Methanofollis formosanus</name>
    <dbReference type="NCBI Taxonomy" id="299308"/>
    <lineage>
        <taxon>Archaea</taxon>
        <taxon>Methanobacteriati</taxon>
        <taxon>Methanobacteriota</taxon>
        <taxon>Stenosarchaea group</taxon>
        <taxon>Methanomicrobia</taxon>
        <taxon>Methanomicrobiales</taxon>
        <taxon>Methanomicrobiaceae</taxon>
        <taxon>Methanofollis</taxon>
    </lineage>
</organism>
<dbReference type="HAMAP" id="MF_01407">
    <property type="entry name" value="ORC1_type_DNA_replic_protein"/>
    <property type="match status" value="1"/>
</dbReference>
<name>A0A8G1EGT7_9EURY</name>
<dbReference type="InterPro" id="IPR015163">
    <property type="entry name" value="Cdc6_C"/>
</dbReference>
<sequence>MKPLTADQTLFRDPAVFESAHLPEVFNHRDTQLEALAFALRPAFAGYRPQHAVLRGVPGTGKTTAIRLLFAEVEETTTQVVPVLVSCQVEKSLFAVVAEIFRVLVGHAPPTSGVSIKRLMSEVAHVLMAREAAVVVCLDDAHWLLADGGLDAVLAPLLRMHEVWPAVRVGVVLTLSAPEADLARALDPGTRSVFQAAEVFFPPYSAGEVRAILGDRVRAGLYPGVMPPAVLDLVVERAVATADLRVGLDLIGRAARAAEEAGRRTVTAGDVLAAFVVSKNRHLAVTIEGLSASERAVLAAALDEGRAEDGAAGAGQVYGRVCEGAEMSYTVFHERLKKLERLRLVDVQMVRRGRGRRREIGVREGVEEVLCRTTGRHAGVAEDQK</sequence>
<dbReference type="PANTHER" id="PTHR10763:SF26">
    <property type="entry name" value="CELL DIVISION CONTROL PROTEIN 6 HOMOLOG"/>
    <property type="match status" value="1"/>
</dbReference>
<evidence type="ECO:0000256" key="2">
    <source>
        <dbReference type="ARBA" id="ARBA00022741"/>
    </source>
</evidence>
<protein>
    <recommendedName>
        <fullName evidence="4">ORC1-type DNA replication protein</fullName>
    </recommendedName>
</protein>
<proteinExistence type="inferred from homology"/>
<evidence type="ECO:0000256" key="3">
    <source>
        <dbReference type="ARBA" id="ARBA00022840"/>
    </source>
</evidence>
<feature type="binding site" evidence="4">
    <location>
        <position position="204"/>
    </location>
    <ligand>
        <name>ATP</name>
        <dbReference type="ChEBI" id="CHEBI:30616"/>
    </ligand>
</feature>
<evidence type="ECO:0000256" key="4">
    <source>
        <dbReference type="HAMAP-Rule" id="MF_01407"/>
    </source>
</evidence>
<comment type="function">
    <text evidence="4">Involved in regulation of DNA replication.</text>
</comment>
<keyword evidence="7" id="KW-1185">Reference proteome</keyword>
<dbReference type="SMART" id="SM01074">
    <property type="entry name" value="Cdc6_C"/>
    <property type="match status" value="1"/>
</dbReference>
<evidence type="ECO:0000259" key="5">
    <source>
        <dbReference type="SMART" id="SM01074"/>
    </source>
</evidence>
<dbReference type="GO" id="GO:0006260">
    <property type="term" value="P:DNA replication"/>
    <property type="evidence" value="ECO:0007669"/>
    <property type="project" value="UniProtKB-UniRule"/>
</dbReference>
<accession>A0A8G1EGT7</accession>
<dbReference type="GO" id="GO:0005524">
    <property type="term" value="F:ATP binding"/>
    <property type="evidence" value="ECO:0007669"/>
    <property type="project" value="UniProtKB-UniRule"/>
</dbReference>
<dbReference type="Pfam" id="PF22703">
    <property type="entry name" value="Cdc6_lid"/>
    <property type="match status" value="1"/>
</dbReference>
<dbReference type="KEGG" id="mfk:E2N92_12260"/>
<feature type="binding site" evidence="4">
    <location>
        <position position="216"/>
    </location>
    <ligand>
        <name>ATP</name>
        <dbReference type="ChEBI" id="CHEBI:30616"/>
    </ligand>
</feature>
<gene>
    <name evidence="6" type="ORF">E2N92_12260</name>
</gene>
<dbReference type="InterPro" id="IPR055237">
    <property type="entry name" value="Cdc6_lid"/>
</dbReference>
<dbReference type="OrthoDB" id="111564at2157"/>
<dbReference type="Gene3D" id="1.10.8.60">
    <property type="match status" value="1"/>
</dbReference>
<dbReference type="Proteomes" id="UP000826709">
    <property type="component" value="Chromosome"/>
</dbReference>
<dbReference type="PANTHER" id="PTHR10763">
    <property type="entry name" value="CELL DIVISION CONTROL PROTEIN 6-RELATED"/>
    <property type="match status" value="1"/>
</dbReference>
<dbReference type="Pfam" id="PF13191">
    <property type="entry name" value="AAA_16"/>
    <property type="match status" value="1"/>
</dbReference>
<dbReference type="Gene3D" id="3.40.50.300">
    <property type="entry name" value="P-loop containing nucleotide triphosphate hydrolases"/>
    <property type="match status" value="1"/>
</dbReference>
<feature type="binding site" evidence="4">
    <location>
        <begin position="60"/>
        <end position="64"/>
    </location>
    <ligand>
        <name>ATP</name>
        <dbReference type="ChEBI" id="CHEBI:30616"/>
    </ligand>
</feature>
<feature type="domain" description="Cdc6 C-terminal" evidence="5">
    <location>
        <begin position="298"/>
        <end position="373"/>
    </location>
</feature>
<dbReference type="AlphaFoldDB" id="A0A8G1EGT7"/>
<dbReference type="InterPro" id="IPR050311">
    <property type="entry name" value="ORC1/CDC6"/>
</dbReference>
<dbReference type="InterPro" id="IPR014277">
    <property type="entry name" value="Orc1/Cdc6_arc"/>
</dbReference>
<evidence type="ECO:0000313" key="7">
    <source>
        <dbReference type="Proteomes" id="UP000826709"/>
    </source>
</evidence>
<comment type="similarity">
    <text evidence="4">Belongs to the CDC6/cdc18 family.</text>
</comment>
<dbReference type="SUPFAM" id="SSF52540">
    <property type="entry name" value="P-loop containing nucleoside triphosphate hydrolases"/>
    <property type="match status" value="1"/>
</dbReference>
<dbReference type="NCBIfam" id="TIGR02928">
    <property type="entry name" value="orc1/cdc6 family replication initiation protein"/>
    <property type="match status" value="1"/>
</dbReference>
<dbReference type="SUPFAM" id="SSF46785">
    <property type="entry name" value="Winged helix' DNA-binding domain"/>
    <property type="match status" value="1"/>
</dbReference>
<evidence type="ECO:0000313" key="6">
    <source>
        <dbReference type="EMBL" id="QYZ80145.1"/>
    </source>
</evidence>
<keyword evidence="2 4" id="KW-0547">Nucleotide-binding</keyword>
<dbReference type="InterPro" id="IPR027417">
    <property type="entry name" value="P-loop_NTPase"/>
</dbReference>
<keyword evidence="3 4" id="KW-0067">ATP-binding</keyword>